<dbReference type="EMBL" id="BK015927">
    <property type="protein sequence ID" value="DAF85605.1"/>
    <property type="molecule type" value="Genomic_DNA"/>
</dbReference>
<name>A0A8S5TTS3_9CAUD</name>
<proteinExistence type="predicted"/>
<accession>A0A8S5TTS3</accession>
<organism evidence="1">
    <name type="scientific">Siphoviridae sp. ct5jB2</name>
    <dbReference type="NCBI Taxonomy" id="2825337"/>
    <lineage>
        <taxon>Viruses</taxon>
        <taxon>Duplodnaviria</taxon>
        <taxon>Heunggongvirae</taxon>
        <taxon>Uroviricota</taxon>
        <taxon>Caudoviricetes</taxon>
    </lineage>
</organism>
<evidence type="ECO:0000313" key="1">
    <source>
        <dbReference type="EMBL" id="DAF85605.1"/>
    </source>
</evidence>
<protein>
    <submittedName>
        <fullName evidence="1">Uncharacterized protein</fullName>
    </submittedName>
</protein>
<reference evidence="1" key="1">
    <citation type="journal article" date="2021" name="Proc. Natl. Acad. Sci. U.S.A.">
        <title>A Catalog of Tens of Thousands of Viruses from Human Metagenomes Reveals Hidden Associations with Chronic Diseases.</title>
        <authorList>
            <person name="Tisza M.J."/>
            <person name="Buck C.B."/>
        </authorList>
    </citation>
    <scope>NUCLEOTIDE SEQUENCE</scope>
    <source>
        <strain evidence="1">Ct5jB2</strain>
    </source>
</reference>
<sequence length="111" mass="12863">MKCNYIEYHRLTDQMFSGVAQTDTHLNQYTEILRQYLINGGAANTMLKLGIGIQVTTKRFMLLPKEVVMRRFIWLKGSRKGELLDRNEIEAIGMFLPGGALYGKEDNYIWD</sequence>